<accession>A0A7C9MUW8</accession>
<feature type="active site" description="Tele-phosphohistidine intermediate" evidence="1">
    <location>
        <position position="11"/>
    </location>
</feature>
<feature type="binding site" evidence="2">
    <location>
        <position position="60"/>
    </location>
    <ligand>
        <name>substrate</name>
    </ligand>
</feature>
<dbReference type="RefSeq" id="WP_161124804.1">
    <property type="nucleotide sequence ID" value="NZ_VYSB01000005.1"/>
</dbReference>
<dbReference type="PANTHER" id="PTHR48100">
    <property type="entry name" value="BROAD-SPECIFICITY PHOSPHATASE YOR283W-RELATED"/>
    <property type="match status" value="1"/>
</dbReference>
<evidence type="ECO:0000313" key="4">
    <source>
        <dbReference type="Proteomes" id="UP000481947"/>
    </source>
</evidence>
<dbReference type="GO" id="GO:0005829">
    <property type="term" value="C:cytosol"/>
    <property type="evidence" value="ECO:0007669"/>
    <property type="project" value="TreeGrafter"/>
</dbReference>
<reference evidence="3 4" key="1">
    <citation type="submission" date="2019-09" db="EMBL/GenBank/DDBJ databases">
        <title>Identification of Malikia spinosa a prominent benzene-, toluene-, and ethylbenzene-degrading bacterium: enrichment, isolation and whole genome sequencing.</title>
        <authorList>
            <person name="Tancsics A."/>
            <person name="Revesz F."/>
            <person name="Kriszt B."/>
        </authorList>
    </citation>
    <scope>NUCLEOTIDE SEQUENCE [LARGE SCALE GENOMIC DNA]</scope>
    <source>
        <strain evidence="3 4">AB6</strain>
    </source>
</reference>
<comment type="caution">
    <text evidence="3">The sequence shown here is derived from an EMBL/GenBank/DDBJ whole genome shotgun (WGS) entry which is preliminary data.</text>
</comment>
<dbReference type="InterPro" id="IPR013078">
    <property type="entry name" value="His_Pase_superF_clade-1"/>
</dbReference>
<dbReference type="InterPro" id="IPR029033">
    <property type="entry name" value="His_PPase_superfam"/>
</dbReference>
<dbReference type="SMART" id="SM00855">
    <property type="entry name" value="PGAM"/>
    <property type="match status" value="1"/>
</dbReference>
<evidence type="ECO:0000256" key="2">
    <source>
        <dbReference type="PIRSR" id="PIRSR613078-2"/>
    </source>
</evidence>
<feature type="active site" description="Proton donor/acceptor" evidence="1">
    <location>
        <position position="84"/>
    </location>
</feature>
<dbReference type="GO" id="GO:0016791">
    <property type="term" value="F:phosphatase activity"/>
    <property type="evidence" value="ECO:0007669"/>
    <property type="project" value="TreeGrafter"/>
</dbReference>
<sequence>MEFTRILALRHGETTWNQDKRLQGHLDIPLNPRGYWQAARAADALREEAIAAVYSSDLERAHQTASAIATALAMDVRTHSGLRERHFGDFQGKTWTELELEEPEATLAWRTRVPDFAPGGGGETLLQLRERIASTINEIAARHSGEQIVIVAHGGVLDMLYRLATGLEVQAPRTWLVENAAIHRLLWTPEGLSLVGWADRGHLEETSDDDTST</sequence>
<dbReference type="EMBL" id="VYSB01000005">
    <property type="protein sequence ID" value="MYZ51836.1"/>
    <property type="molecule type" value="Genomic_DNA"/>
</dbReference>
<proteinExistence type="predicted"/>
<dbReference type="SUPFAM" id="SSF53254">
    <property type="entry name" value="Phosphoglycerate mutase-like"/>
    <property type="match status" value="1"/>
</dbReference>
<evidence type="ECO:0000313" key="3">
    <source>
        <dbReference type="EMBL" id="MYZ51836.1"/>
    </source>
</evidence>
<feature type="binding site" evidence="2">
    <location>
        <begin position="10"/>
        <end position="17"/>
    </location>
    <ligand>
        <name>substrate</name>
    </ligand>
</feature>
<dbReference type="CDD" id="cd07067">
    <property type="entry name" value="HP_PGM_like"/>
    <property type="match status" value="1"/>
</dbReference>
<name>A0A7C9MUW8_9BURK</name>
<dbReference type="Pfam" id="PF00300">
    <property type="entry name" value="His_Phos_1"/>
    <property type="match status" value="1"/>
</dbReference>
<protein>
    <submittedName>
        <fullName evidence="3">Histidine phosphatase family protein</fullName>
    </submittedName>
</protein>
<dbReference type="AlphaFoldDB" id="A0A7C9MUW8"/>
<dbReference type="PANTHER" id="PTHR48100:SF44">
    <property type="entry name" value="PHOSPHATASE C1620.13-RELATED"/>
    <property type="match status" value="1"/>
</dbReference>
<gene>
    <name evidence="3" type="ORF">F5985_06720</name>
</gene>
<dbReference type="InterPro" id="IPR050275">
    <property type="entry name" value="PGM_Phosphatase"/>
</dbReference>
<dbReference type="Gene3D" id="3.40.50.1240">
    <property type="entry name" value="Phosphoglycerate mutase-like"/>
    <property type="match status" value="1"/>
</dbReference>
<evidence type="ECO:0000256" key="1">
    <source>
        <dbReference type="PIRSR" id="PIRSR613078-1"/>
    </source>
</evidence>
<organism evidence="3 4">
    <name type="scientific">Malikia spinosa</name>
    <dbReference type="NCBI Taxonomy" id="86180"/>
    <lineage>
        <taxon>Bacteria</taxon>
        <taxon>Pseudomonadati</taxon>
        <taxon>Pseudomonadota</taxon>
        <taxon>Betaproteobacteria</taxon>
        <taxon>Burkholderiales</taxon>
        <taxon>Comamonadaceae</taxon>
        <taxon>Malikia</taxon>
    </lineage>
</organism>
<dbReference type="Proteomes" id="UP000481947">
    <property type="component" value="Unassembled WGS sequence"/>
</dbReference>